<dbReference type="AlphaFoldDB" id="A0A5C3PZW3"/>
<organism evidence="2 3">
    <name type="scientific">Pterulicium gracile</name>
    <dbReference type="NCBI Taxonomy" id="1884261"/>
    <lineage>
        <taxon>Eukaryota</taxon>
        <taxon>Fungi</taxon>
        <taxon>Dikarya</taxon>
        <taxon>Basidiomycota</taxon>
        <taxon>Agaricomycotina</taxon>
        <taxon>Agaricomycetes</taxon>
        <taxon>Agaricomycetidae</taxon>
        <taxon>Agaricales</taxon>
        <taxon>Pleurotineae</taxon>
        <taxon>Pterulaceae</taxon>
        <taxon>Pterulicium</taxon>
    </lineage>
</organism>
<keyword evidence="3" id="KW-1185">Reference proteome</keyword>
<gene>
    <name evidence="2" type="ORF">BDV98DRAFT_587261</name>
</gene>
<feature type="region of interest" description="Disordered" evidence="1">
    <location>
        <begin position="132"/>
        <end position="154"/>
    </location>
</feature>
<sequence length="262" mass="29141">MAIMAWTALEKRHSNLGVFGIIEAFNKLIKIKCKKRAKFTDTTCKITKLVDCITQPGISNESKLKVIFMTLACKDNLGNVYDYAADQYSIATTTYSFTVAKLEERLNVQCTFNKVKASKATDQETVLIVGTAKPKFKPKPKKKGSGLPPTRNNSACPKDANQWCGIHKSVWHNWNSCLEGECYSLSRAQADAKKQLDRREKDCNGKGRFTWKDPSGKAHHMEPCNDGSRNAHLDNTIPKANIVSSALFSTLSNLLATDLGYI</sequence>
<proteinExistence type="predicted"/>
<dbReference type="Proteomes" id="UP000305067">
    <property type="component" value="Unassembled WGS sequence"/>
</dbReference>
<evidence type="ECO:0000313" key="3">
    <source>
        <dbReference type="Proteomes" id="UP000305067"/>
    </source>
</evidence>
<evidence type="ECO:0000256" key="1">
    <source>
        <dbReference type="SAM" id="MobiDB-lite"/>
    </source>
</evidence>
<evidence type="ECO:0000313" key="2">
    <source>
        <dbReference type="EMBL" id="TFK95202.1"/>
    </source>
</evidence>
<protein>
    <submittedName>
        <fullName evidence="2">Uncharacterized protein</fullName>
    </submittedName>
</protein>
<reference evidence="2 3" key="1">
    <citation type="journal article" date="2019" name="Nat. Ecol. Evol.">
        <title>Megaphylogeny resolves global patterns of mushroom evolution.</title>
        <authorList>
            <person name="Varga T."/>
            <person name="Krizsan K."/>
            <person name="Foldi C."/>
            <person name="Dima B."/>
            <person name="Sanchez-Garcia M."/>
            <person name="Sanchez-Ramirez S."/>
            <person name="Szollosi G.J."/>
            <person name="Szarkandi J.G."/>
            <person name="Papp V."/>
            <person name="Albert L."/>
            <person name="Andreopoulos W."/>
            <person name="Angelini C."/>
            <person name="Antonin V."/>
            <person name="Barry K.W."/>
            <person name="Bougher N.L."/>
            <person name="Buchanan P."/>
            <person name="Buyck B."/>
            <person name="Bense V."/>
            <person name="Catcheside P."/>
            <person name="Chovatia M."/>
            <person name="Cooper J."/>
            <person name="Damon W."/>
            <person name="Desjardin D."/>
            <person name="Finy P."/>
            <person name="Geml J."/>
            <person name="Haridas S."/>
            <person name="Hughes K."/>
            <person name="Justo A."/>
            <person name="Karasinski D."/>
            <person name="Kautmanova I."/>
            <person name="Kiss B."/>
            <person name="Kocsube S."/>
            <person name="Kotiranta H."/>
            <person name="LaButti K.M."/>
            <person name="Lechner B.E."/>
            <person name="Liimatainen K."/>
            <person name="Lipzen A."/>
            <person name="Lukacs Z."/>
            <person name="Mihaltcheva S."/>
            <person name="Morgado L.N."/>
            <person name="Niskanen T."/>
            <person name="Noordeloos M.E."/>
            <person name="Ohm R.A."/>
            <person name="Ortiz-Santana B."/>
            <person name="Ovrebo C."/>
            <person name="Racz N."/>
            <person name="Riley R."/>
            <person name="Savchenko A."/>
            <person name="Shiryaev A."/>
            <person name="Soop K."/>
            <person name="Spirin V."/>
            <person name="Szebenyi C."/>
            <person name="Tomsovsky M."/>
            <person name="Tulloss R.E."/>
            <person name="Uehling J."/>
            <person name="Grigoriev I.V."/>
            <person name="Vagvolgyi C."/>
            <person name="Papp T."/>
            <person name="Martin F.M."/>
            <person name="Miettinen O."/>
            <person name="Hibbett D.S."/>
            <person name="Nagy L.G."/>
        </authorList>
    </citation>
    <scope>NUCLEOTIDE SEQUENCE [LARGE SCALE GENOMIC DNA]</scope>
    <source>
        <strain evidence="2 3">CBS 309.79</strain>
    </source>
</reference>
<feature type="compositionally biased region" description="Basic residues" evidence="1">
    <location>
        <begin position="134"/>
        <end position="144"/>
    </location>
</feature>
<dbReference type="EMBL" id="ML178908">
    <property type="protein sequence ID" value="TFK95202.1"/>
    <property type="molecule type" value="Genomic_DNA"/>
</dbReference>
<accession>A0A5C3PZW3</accession>
<name>A0A5C3PZW3_9AGAR</name>